<gene>
    <name evidence="2" type="ORF">RRG08_014536</name>
</gene>
<dbReference type="EMBL" id="JAWDGP010000533">
    <property type="protein sequence ID" value="KAK3799864.1"/>
    <property type="molecule type" value="Genomic_DNA"/>
</dbReference>
<sequence length="228" mass="25964">MAPETLQCRHDRRRRCQGHTAVPGTRGGARDTRRCQGHAAVSGTRGGARDRRRCQGHAAVPGTRGGARDTRRFVGEEVKAAWSAQRCETEQEKRGILWSHLGEEVRRDLTCLLDGDTRDPQRMLFDHFEDSLLDSILRRQLRERIANTPDVSFLELREQAIRWEDDLVEDRTREVAASHYVSTGRKAETLAAVQQLSEQVAKLTTLLGTGQERWLPVTMCQQVVRTRR</sequence>
<dbReference type="Proteomes" id="UP001283361">
    <property type="component" value="Unassembled WGS sequence"/>
</dbReference>
<protein>
    <submittedName>
        <fullName evidence="2">Uncharacterized protein</fullName>
    </submittedName>
</protein>
<evidence type="ECO:0000313" key="3">
    <source>
        <dbReference type="Proteomes" id="UP001283361"/>
    </source>
</evidence>
<name>A0AAE1B5P2_9GAST</name>
<dbReference type="AlphaFoldDB" id="A0AAE1B5P2"/>
<accession>A0AAE1B5P2</accession>
<proteinExistence type="predicted"/>
<evidence type="ECO:0000313" key="2">
    <source>
        <dbReference type="EMBL" id="KAK3799864.1"/>
    </source>
</evidence>
<organism evidence="2 3">
    <name type="scientific">Elysia crispata</name>
    <name type="common">lettuce slug</name>
    <dbReference type="NCBI Taxonomy" id="231223"/>
    <lineage>
        <taxon>Eukaryota</taxon>
        <taxon>Metazoa</taxon>
        <taxon>Spiralia</taxon>
        <taxon>Lophotrochozoa</taxon>
        <taxon>Mollusca</taxon>
        <taxon>Gastropoda</taxon>
        <taxon>Heterobranchia</taxon>
        <taxon>Euthyneura</taxon>
        <taxon>Panpulmonata</taxon>
        <taxon>Sacoglossa</taxon>
        <taxon>Placobranchoidea</taxon>
        <taxon>Plakobranchidae</taxon>
        <taxon>Elysia</taxon>
    </lineage>
</organism>
<keyword evidence="3" id="KW-1185">Reference proteome</keyword>
<evidence type="ECO:0000256" key="1">
    <source>
        <dbReference type="SAM" id="MobiDB-lite"/>
    </source>
</evidence>
<reference evidence="2" key="1">
    <citation type="journal article" date="2023" name="G3 (Bethesda)">
        <title>A reference genome for the long-term kleptoplast-retaining sea slug Elysia crispata morphotype clarki.</title>
        <authorList>
            <person name="Eastman K.E."/>
            <person name="Pendleton A.L."/>
            <person name="Shaikh M.A."/>
            <person name="Suttiyut T."/>
            <person name="Ogas R."/>
            <person name="Tomko P."/>
            <person name="Gavelis G."/>
            <person name="Widhalm J.R."/>
            <person name="Wisecaver J.H."/>
        </authorList>
    </citation>
    <scope>NUCLEOTIDE SEQUENCE</scope>
    <source>
        <strain evidence="2">ECLA1</strain>
    </source>
</reference>
<comment type="caution">
    <text evidence="2">The sequence shown here is derived from an EMBL/GenBank/DDBJ whole genome shotgun (WGS) entry which is preliminary data.</text>
</comment>
<feature type="region of interest" description="Disordered" evidence="1">
    <location>
        <begin position="17"/>
        <end position="67"/>
    </location>
</feature>